<dbReference type="InterPro" id="IPR050319">
    <property type="entry name" value="ABC_transp_ATP-bind"/>
</dbReference>
<dbReference type="CDD" id="cd03257">
    <property type="entry name" value="ABC_NikE_OppD_transporters"/>
    <property type="match status" value="1"/>
</dbReference>
<accession>A2SRD2</accession>
<evidence type="ECO:0000256" key="3">
    <source>
        <dbReference type="ARBA" id="ARBA00022741"/>
    </source>
</evidence>
<dbReference type="HOGENOM" id="CLU_000604_1_23_2"/>
<evidence type="ECO:0000259" key="5">
    <source>
        <dbReference type="PROSITE" id="PS50893"/>
    </source>
</evidence>
<dbReference type="Proteomes" id="UP000000365">
    <property type="component" value="Chromosome"/>
</dbReference>
<feature type="domain" description="ABC transporter" evidence="5">
    <location>
        <begin position="2"/>
        <end position="248"/>
    </location>
</feature>
<dbReference type="PANTHER" id="PTHR43776">
    <property type="entry name" value="TRANSPORT ATP-BINDING PROTEIN"/>
    <property type="match status" value="1"/>
</dbReference>
<dbReference type="AlphaFoldDB" id="A2SRD2"/>
<dbReference type="PROSITE" id="PS00211">
    <property type="entry name" value="ABC_TRANSPORTER_1"/>
    <property type="match status" value="1"/>
</dbReference>
<keyword evidence="4" id="KW-0067">ATP-binding</keyword>
<dbReference type="GeneID" id="4795025"/>
<dbReference type="GO" id="GO:0055085">
    <property type="term" value="P:transmembrane transport"/>
    <property type="evidence" value="ECO:0007669"/>
    <property type="project" value="UniProtKB-ARBA"/>
</dbReference>
<dbReference type="InterPro" id="IPR003593">
    <property type="entry name" value="AAA+_ATPase"/>
</dbReference>
<keyword evidence="3" id="KW-0547">Nucleotide-binding</keyword>
<dbReference type="SMART" id="SM00382">
    <property type="entry name" value="AAA"/>
    <property type="match status" value="1"/>
</dbReference>
<dbReference type="STRING" id="410358.Mlab_0716"/>
<evidence type="ECO:0000256" key="1">
    <source>
        <dbReference type="ARBA" id="ARBA00005417"/>
    </source>
</evidence>
<dbReference type="PANTHER" id="PTHR43776:SF7">
    <property type="entry name" value="D,D-DIPEPTIDE TRANSPORT ATP-BINDING PROTEIN DDPF-RELATED"/>
    <property type="match status" value="1"/>
</dbReference>
<dbReference type="NCBIfam" id="TIGR01727">
    <property type="entry name" value="oligo_HPY"/>
    <property type="match status" value="1"/>
</dbReference>
<dbReference type="KEGG" id="mla:Mlab_0716"/>
<dbReference type="Pfam" id="PF00005">
    <property type="entry name" value="ABC_tran"/>
    <property type="match status" value="1"/>
</dbReference>
<dbReference type="InterPro" id="IPR003439">
    <property type="entry name" value="ABC_transporter-like_ATP-bd"/>
</dbReference>
<dbReference type="InterPro" id="IPR013563">
    <property type="entry name" value="Oligopep_ABC_C"/>
</dbReference>
<reference evidence="6 7" key="1">
    <citation type="journal article" date="2009" name="Stand. Genomic Sci.">
        <title>Complete genome sequence of Methanocorpusculum labreanum type strain Z.</title>
        <authorList>
            <person name="Anderson I.J."/>
            <person name="Sieprawska-Lupa M."/>
            <person name="Goltsman E."/>
            <person name="Lapidus A."/>
            <person name="Copeland A."/>
            <person name="Glavina Del Rio T."/>
            <person name="Tice H."/>
            <person name="Dalin E."/>
            <person name="Barry K."/>
            <person name="Pitluck S."/>
            <person name="Hauser L."/>
            <person name="Land M."/>
            <person name="Lucas S."/>
            <person name="Richardson P."/>
            <person name="Whitman W.B."/>
            <person name="Kyrpides N.C."/>
        </authorList>
    </citation>
    <scope>NUCLEOTIDE SEQUENCE [LARGE SCALE GENOMIC DNA]</scope>
    <source>
        <strain evidence="7">ATCC 43576 / DSM 4855 / Z</strain>
    </source>
</reference>
<dbReference type="SUPFAM" id="SSF52540">
    <property type="entry name" value="P-loop containing nucleoside triphosphate hydrolases"/>
    <property type="match status" value="1"/>
</dbReference>
<comment type="similarity">
    <text evidence="1">Belongs to the ABC transporter superfamily.</text>
</comment>
<dbReference type="PROSITE" id="PS50893">
    <property type="entry name" value="ABC_TRANSPORTER_2"/>
    <property type="match status" value="1"/>
</dbReference>
<evidence type="ECO:0000256" key="4">
    <source>
        <dbReference type="ARBA" id="ARBA00022840"/>
    </source>
</evidence>
<dbReference type="GO" id="GO:0015833">
    <property type="term" value="P:peptide transport"/>
    <property type="evidence" value="ECO:0007669"/>
    <property type="project" value="InterPro"/>
</dbReference>
<dbReference type="InterPro" id="IPR027417">
    <property type="entry name" value="P-loop_NTPase"/>
</dbReference>
<organism evidence="6 7">
    <name type="scientific">Methanocorpusculum labreanum (strain ATCC 43576 / DSM 4855 / Z)</name>
    <dbReference type="NCBI Taxonomy" id="410358"/>
    <lineage>
        <taxon>Archaea</taxon>
        <taxon>Methanobacteriati</taxon>
        <taxon>Methanobacteriota</taxon>
        <taxon>Stenosarchaea group</taxon>
        <taxon>Methanomicrobia</taxon>
        <taxon>Methanomicrobiales</taxon>
        <taxon>Methanocorpusculaceae</taxon>
        <taxon>Methanocorpusculum</taxon>
    </lineage>
</organism>
<evidence type="ECO:0000256" key="2">
    <source>
        <dbReference type="ARBA" id="ARBA00022448"/>
    </source>
</evidence>
<evidence type="ECO:0000313" key="7">
    <source>
        <dbReference type="Proteomes" id="UP000000365"/>
    </source>
</evidence>
<dbReference type="Gene3D" id="3.40.50.300">
    <property type="entry name" value="P-loop containing nucleotide triphosphate hydrolases"/>
    <property type="match status" value="1"/>
</dbReference>
<dbReference type="GO" id="GO:0005524">
    <property type="term" value="F:ATP binding"/>
    <property type="evidence" value="ECO:0007669"/>
    <property type="project" value="UniProtKB-KW"/>
</dbReference>
<dbReference type="Pfam" id="PF08352">
    <property type="entry name" value="oligo_HPY"/>
    <property type="match status" value="1"/>
</dbReference>
<sequence>MLRGEELRKVYTSGMISVTKKVAVDRVSISIGKGETIAIVGESGCGKSTLVKMLTMQLPATEGEVYCSGEKLTGMKWKELRQHIVKFQMIPQNPDDAVDPRWELGRSVAEPLVLSGKYSRGEIAKMVPELLAEVGLGPEFITRFPHQVSGGELQRVVIARALALKPDLLICDEATSMLDVSVQSYIMSLLKDIQKKRNIALIIITHDLVFANVVADLTYVMFGGKFVEIGEDVFTHPLHPYTQALWDAAHYREMAVLPSEKPPIPEEGCRYFDRCAFRDDLCKEMQVLRNIDGRKVRCVHPLGYT</sequence>
<dbReference type="GO" id="GO:0016887">
    <property type="term" value="F:ATP hydrolysis activity"/>
    <property type="evidence" value="ECO:0007669"/>
    <property type="project" value="InterPro"/>
</dbReference>
<dbReference type="eggNOG" id="arCOG00184">
    <property type="taxonomic scope" value="Archaea"/>
</dbReference>
<keyword evidence="2" id="KW-0813">Transport</keyword>
<evidence type="ECO:0000313" key="6">
    <source>
        <dbReference type="EMBL" id="ABN06888.1"/>
    </source>
</evidence>
<keyword evidence="7" id="KW-1185">Reference proteome</keyword>
<proteinExistence type="inferred from homology"/>
<gene>
    <name evidence="6" type="ordered locus">Mlab_0716</name>
</gene>
<name>A2SRD2_METLZ</name>
<protein>
    <submittedName>
        <fullName evidence="6">Oligopeptide/dipeptide ABC transporter, ATPase subunit</fullName>
    </submittedName>
</protein>
<dbReference type="RefSeq" id="WP_011833089.1">
    <property type="nucleotide sequence ID" value="NC_008942.1"/>
</dbReference>
<dbReference type="EMBL" id="CP000559">
    <property type="protein sequence ID" value="ABN06888.1"/>
    <property type="molecule type" value="Genomic_DNA"/>
</dbReference>
<dbReference type="OrthoDB" id="18209at2157"/>
<dbReference type="InterPro" id="IPR017871">
    <property type="entry name" value="ABC_transporter-like_CS"/>
</dbReference>